<dbReference type="PROSITE" id="PS50995">
    <property type="entry name" value="HTH_MARR_2"/>
    <property type="match status" value="1"/>
</dbReference>
<feature type="domain" description="HTH marR-type" evidence="1">
    <location>
        <begin position="1"/>
        <end position="150"/>
    </location>
</feature>
<reference evidence="2" key="1">
    <citation type="journal article" date="2014" name="Int. J. Syst. Evol. Microbiol.">
        <title>Complete genome sequence of Corynebacterium casei LMG S-19264T (=DSM 44701T), isolated from a smear-ripened cheese.</title>
        <authorList>
            <consortium name="US DOE Joint Genome Institute (JGI-PGF)"/>
            <person name="Walter F."/>
            <person name="Albersmeier A."/>
            <person name="Kalinowski J."/>
            <person name="Ruckert C."/>
        </authorList>
    </citation>
    <scope>NUCLEOTIDE SEQUENCE</scope>
    <source>
        <strain evidence="2">CGMCC 1.15152</strain>
    </source>
</reference>
<dbReference type="GO" id="GO:0003700">
    <property type="term" value="F:DNA-binding transcription factor activity"/>
    <property type="evidence" value="ECO:0007669"/>
    <property type="project" value="InterPro"/>
</dbReference>
<reference evidence="2" key="2">
    <citation type="submission" date="2020-09" db="EMBL/GenBank/DDBJ databases">
        <authorList>
            <person name="Sun Q."/>
            <person name="Zhou Y."/>
        </authorList>
    </citation>
    <scope>NUCLEOTIDE SEQUENCE</scope>
    <source>
        <strain evidence="2">CGMCC 1.15152</strain>
    </source>
</reference>
<dbReference type="Proteomes" id="UP000633205">
    <property type="component" value="Unassembled WGS sequence"/>
</dbReference>
<dbReference type="PANTHER" id="PTHR33164:SF95">
    <property type="entry name" value="TRANSCRIPTIONAL REGULATOR"/>
    <property type="match status" value="1"/>
</dbReference>
<dbReference type="InterPro" id="IPR036390">
    <property type="entry name" value="WH_DNA-bd_sf"/>
</dbReference>
<dbReference type="PRINTS" id="PR00598">
    <property type="entry name" value="HTHMARR"/>
</dbReference>
<dbReference type="InterPro" id="IPR000835">
    <property type="entry name" value="HTH_MarR-typ"/>
</dbReference>
<dbReference type="EMBL" id="BMHO01000001">
    <property type="protein sequence ID" value="GGD39139.1"/>
    <property type="molecule type" value="Genomic_DNA"/>
</dbReference>
<dbReference type="InterPro" id="IPR039422">
    <property type="entry name" value="MarR/SlyA-like"/>
</dbReference>
<proteinExistence type="predicted"/>
<dbReference type="SUPFAM" id="SSF46785">
    <property type="entry name" value="Winged helix' DNA-binding domain"/>
    <property type="match status" value="1"/>
</dbReference>
<comment type="caution">
    <text evidence="2">The sequence shown here is derived from an EMBL/GenBank/DDBJ whole genome shotgun (WGS) entry which is preliminary data.</text>
</comment>
<gene>
    <name evidence="2" type="ORF">GCM10010915_19840</name>
</gene>
<dbReference type="Gene3D" id="1.10.10.10">
    <property type="entry name" value="Winged helix-like DNA-binding domain superfamily/Winged helix DNA-binding domain"/>
    <property type="match status" value="1"/>
</dbReference>
<keyword evidence="3" id="KW-1185">Reference proteome</keyword>
<evidence type="ECO:0000313" key="3">
    <source>
        <dbReference type="Proteomes" id="UP000633205"/>
    </source>
</evidence>
<dbReference type="AlphaFoldDB" id="A0A916YC23"/>
<organism evidence="2 3">
    <name type="scientific">Microbacterium faecale</name>
    <dbReference type="NCBI Taxonomy" id="1804630"/>
    <lineage>
        <taxon>Bacteria</taxon>
        <taxon>Bacillati</taxon>
        <taxon>Actinomycetota</taxon>
        <taxon>Actinomycetes</taxon>
        <taxon>Micrococcales</taxon>
        <taxon>Microbacteriaceae</taxon>
        <taxon>Microbacterium</taxon>
    </lineage>
</organism>
<dbReference type="PANTHER" id="PTHR33164">
    <property type="entry name" value="TRANSCRIPTIONAL REGULATOR, MARR FAMILY"/>
    <property type="match status" value="1"/>
</dbReference>
<sequence>MIGSGTGIDMDASSLPEPQRHIGNLIRRAQQLHVMTWARIVSSEITSAQYSVLVVLDRRGEASQRELCDEVDLDRSTVAGLVRRLERDGLIVRHRADGDARRNVVTLTPAGATERQRLAPHVAQVQRELTAGLGEDEAQMLFRGLWRMLQRT</sequence>
<name>A0A916YC23_9MICO</name>
<dbReference type="InterPro" id="IPR036388">
    <property type="entry name" value="WH-like_DNA-bd_sf"/>
</dbReference>
<protein>
    <submittedName>
        <fullName evidence="2">Transcriptional regulator</fullName>
    </submittedName>
</protein>
<accession>A0A916YC23</accession>
<evidence type="ECO:0000313" key="2">
    <source>
        <dbReference type="EMBL" id="GGD39139.1"/>
    </source>
</evidence>
<dbReference type="SMART" id="SM00347">
    <property type="entry name" value="HTH_MARR"/>
    <property type="match status" value="1"/>
</dbReference>
<dbReference type="Pfam" id="PF12802">
    <property type="entry name" value="MarR_2"/>
    <property type="match status" value="1"/>
</dbReference>
<dbReference type="GO" id="GO:0006950">
    <property type="term" value="P:response to stress"/>
    <property type="evidence" value="ECO:0007669"/>
    <property type="project" value="TreeGrafter"/>
</dbReference>
<evidence type="ECO:0000259" key="1">
    <source>
        <dbReference type="PROSITE" id="PS50995"/>
    </source>
</evidence>